<reference evidence="3" key="2">
    <citation type="submission" date="2020-05" db="UniProtKB">
        <authorList>
            <consortium name="EnsemblMetazoa"/>
        </authorList>
    </citation>
    <scope>IDENTIFICATION</scope>
</reference>
<gene>
    <name evidence="2" type="ORF">ZHAS_00008602</name>
</gene>
<evidence type="ECO:0000256" key="1">
    <source>
        <dbReference type="SAM" id="MobiDB-lite"/>
    </source>
</evidence>
<proteinExistence type="predicted"/>
<name>A0A084VSP6_ANOSI</name>
<dbReference type="EMBL" id="KE525057">
    <property type="protein sequence ID" value="KFB40990.1"/>
    <property type="molecule type" value="Genomic_DNA"/>
</dbReference>
<protein>
    <submittedName>
        <fullName evidence="2 3">Uncharacterized protein</fullName>
    </submittedName>
</protein>
<feature type="region of interest" description="Disordered" evidence="1">
    <location>
        <begin position="1"/>
        <end position="20"/>
    </location>
</feature>
<evidence type="ECO:0000313" key="3">
    <source>
        <dbReference type="EnsemblMetazoa" id="ASIC008602-PA"/>
    </source>
</evidence>
<accession>A0A084VSP6</accession>
<dbReference type="EMBL" id="ATLV01016128">
    <property type="status" value="NOT_ANNOTATED_CDS"/>
    <property type="molecule type" value="Genomic_DNA"/>
</dbReference>
<dbReference type="EnsemblMetazoa" id="ASIC008602-RA">
    <property type="protein sequence ID" value="ASIC008602-PA"/>
    <property type="gene ID" value="ASIC008602"/>
</dbReference>
<reference evidence="2 4" key="1">
    <citation type="journal article" date="2014" name="BMC Genomics">
        <title>Genome sequence of Anopheles sinensis provides insight into genetics basis of mosquito competence for malaria parasites.</title>
        <authorList>
            <person name="Zhou D."/>
            <person name="Zhang D."/>
            <person name="Ding G."/>
            <person name="Shi L."/>
            <person name="Hou Q."/>
            <person name="Ye Y."/>
            <person name="Xu Y."/>
            <person name="Zhou H."/>
            <person name="Xiong C."/>
            <person name="Li S."/>
            <person name="Yu J."/>
            <person name="Hong S."/>
            <person name="Yu X."/>
            <person name="Zou P."/>
            <person name="Chen C."/>
            <person name="Chang X."/>
            <person name="Wang W."/>
            <person name="Lv Y."/>
            <person name="Sun Y."/>
            <person name="Ma L."/>
            <person name="Shen B."/>
            <person name="Zhu C."/>
        </authorList>
    </citation>
    <scope>NUCLEOTIDE SEQUENCE [LARGE SCALE GENOMIC DNA]</scope>
</reference>
<evidence type="ECO:0000313" key="4">
    <source>
        <dbReference type="Proteomes" id="UP000030765"/>
    </source>
</evidence>
<dbReference type="VEuPathDB" id="VectorBase:ASIC008602"/>
<dbReference type="Proteomes" id="UP000030765">
    <property type="component" value="Unassembled WGS sequence"/>
</dbReference>
<feature type="compositionally biased region" description="Basic and acidic residues" evidence="1">
    <location>
        <begin position="1"/>
        <end position="10"/>
    </location>
</feature>
<sequence length="121" mass="13323">MRHVTDHDPDQIVSSNGDSFGLFQRIGSKFSTSVNESESTPRRETGPHGLPNVGALDYVPNPAGEIRMGHVDTACSNSPWFPFPAGQEEIAMGGFVLCERSFVRCRLMTPVFMPSVLRLEL</sequence>
<keyword evidence="4" id="KW-1185">Reference proteome</keyword>
<organism evidence="2">
    <name type="scientific">Anopheles sinensis</name>
    <name type="common">Mosquito</name>
    <dbReference type="NCBI Taxonomy" id="74873"/>
    <lineage>
        <taxon>Eukaryota</taxon>
        <taxon>Metazoa</taxon>
        <taxon>Ecdysozoa</taxon>
        <taxon>Arthropoda</taxon>
        <taxon>Hexapoda</taxon>
        <taxon>Insecta</taxon>
        <taxon>Pterygota</taxon>
        <taxon>Neoptera</taxon>
        <taxon>Endopterygota</taxon>
        <taxon>Diptera</taxon>
        <taxon>Nematocera</taxon>
        <taxon>Culicoidea</taxon>
        <taxon>Culicidae</taxon>
        <taxon>Anophelinae</taxon>
        <taxon>Anopheles</taxon>
    </lineage>
</organism>
<evidence type="ECO:0000313" key="2">
    <source>
        <dbReference type="EMBL" id="KFB40990.1"/>
    </source>
</evidence>
<dbReference type="AlphaFoldDB" id="A0A084VSP6"/>
<feature type="region of interest" description="Disordered" evidence="1">
    <location>
        <begin position="31"/>
        <end position="55"/>
    </location>
</feature>